<dbReference type="NCBIfam" id="TIGR03920">
    <property type="entry name" value="T7SS_EccD"/>
    <property type="match status" value="1"/>
</dbReference>
<evidence type="ECO:0000256" key="4">
    <source>
        <dbReference type="ARBA" id="ARBA00022692"/>
    </source>
</evidence>
<evidence type="ECO:0000256" key="2">
    <source>
        <dbReference type="ARBA" id="ARBA00006162"/>
    </source>
</evidence>
<dbReference type="InterPro" id="IPR024962">
    <property type="entry name" value="YukD-like"/>
</dbReference>
<keyword evidence="3" id="KW-1003">Cell membrane</keyword>
<accession>A0A1H7V8M6</accession>
<feature type="transmembrane region" description="Helical" evidence="7">
    <location>
        <begin position="260"/>
        <end position="279"/>
    </location>
</feature>
<feature type="transmembrane region" description="Helical" evidence="7">
    <location>
        <begin position="172"/>
        <end position="192"/>
    </location>
</feature>
<evidence type="ECO:0000259" key="8">
    <source>
        <dbReference type="Pfam" id="PF19053"/>
    </source>
</evidence>
<dbReference type="Pfam" id="PF08817">
    <property type="entry name" value="YukD"/>
    <property type="match status" value="1"/>
</dbReference>
<dbReference type="InterPro" id="IPR006707">
    <property type="entry name" value="T7SS_EccD"/>
</dbReference>
<proteinExistence type="inferred from homology"/>
<dbReference type="PIRSF" id="PIRSF017804">
    <property type="entry name" value="Secretion_EccD1"/>
    <property type="match status" value="1"/>
</dbReference>
<keyword evidence="4 7" id="KW-0812">Transmembrane</keyword>
<feature type="transmembrane region" description="Helical" evidence="7">
    <location>
        <begin position="460"/>
        <end position="483"/>
    </location>
</feature>
<evidence type="ECO:0000256" key="1">
    <source>
        <dbReference type="ARBA" id="ARBA00004651"/>
    </source>
</evidence>
<dbReference type="EMBL" id="FOBF01000009">
    <property type="protein sequence ID" value="SEM05622.1"/>
    <property type="molecule type" value="Genomic_DNA"/>
</dbReference>
<protein>
    <submittedName>
        <fullName evidence="9">Type VII secretion integral membrane protein EccD</fullName>
    </submittedName>
</protein>
<evidence type="ECO:0000256" key="6">
    <source>
        <dbReference type="ARBA" id="ARBA00023136"/>
    </source>
</evidence>
<keyword evidence="5 7" id="KW-1133">Transmembrane helix</keyword>
<dbReference type="InterPro" id="IPR044049">
    <property type="entry name" value="EccD_transm"/>
</dbReference>
<dbReference type="AlphaFoldDB" id="A0A1H7V8M6"/>
<feature type="transmembrane region" description="Helical" evidence="7">
    <location>
        <begin position="425"/>
        <end position="448"/>
    </location>
</feature>
<dbReference type="Pfam" id="PF19053">
    <property type="entry name" value="EccD"/>
    <property type="match status" value="1"/>
</dbReference>
<feature type="transmembrane region" description="Helical" evidence="7">
    <location>
        <begin position="204"/>
        <end position="223"/>
    </location>
</feature>
<gene>
    <name evidence="9" type="ORF">SAMN05660976_04042</name>
</gene>
<feature type="transmembrane region" description="Helical" evidence="7">
    <location>
        <begin position="285"/>
        <end position="307"/>
    </location>
</feature>
<dbReference type="Gene3D" id="3.10.20.90">
    <property type="entry name" value="Phosphatidylinositol 3-kinase Catalytic Subunit, Chain A, domain 1"/>
    <property type="match status" value="1"/>
</dbReference>
<dbReference type="Proteomes" id="UP000198953">
    <property type="component" value="Unassembled WGS sequence"/>
</dbReference>
<dbReference type="STRING" id="46177.SAMN05660976_04042"/>
<reference evidence="9 10" key="1">
    <citation type="submission" date="2016-10" db="EMBL/GenBank/DDBJ databases">
        <authorList>
            <person name="de Groot N.N."/>
        </authorList>
    </citation>
    <scope>NUCLEOTIDE SEQUENCE [LARGE SCALE GENOMIC DNA]</scope>
    <source>
        <strain evidence="9 10">DSM 43357</strain>
    </source>
</reference>
<organism evidence="9 10">
    <name type="scientific">Nonomuraea pusilla</name>
    <dbReference type="NCBI Taxonomy" id="46177"/>
    <lineage>
        <taxon>Bacteria</taxon>
        <taxon>Bacillati</taxon>
        <taxon>Actinomycetota</taxon>
        <taxon>Actinomycetes</taxon>
        <taxon>Streptosporangiales</taxon>
        <taxon>Streptosporangiaceae</taxon>
        <taxon>Nonomuraea</taxon>
    </lineage>
</organism>
<evidence type="ECO:0000313" key="10">
    <source>
        <dbReference type="Proteomes" id="UP000198953"/>
    </source>
</evidence>
<feature type="transmembrane region" description="Helical" evidence="7">
    <location>
        <begin position="371"/>
        <end position="386"/>
    </location>
</feature>
<name>A0A1H7V8M6_9ACTN</name>
<comment type="similarity">
    <text evidence="2">Belongs to the EccD/Snm4 family.</text>
</comment>
<feature type="transmembrane region" description="Helical" evidence="7">
    <location>
        <begin position="398"/>
        <end position="419"/>
    </location>
</feature>
<comment type="subcellular location">
    <subcellularLocation>
        <location evidence="1">Cell membrane</location>
        <topology evidence="1">Multi-pass membrane protein</topology>
    </subcellularLocation>
</comment>
<evidence type="ECO:0000313" key="9">
    <source>
        <dbReference type="EMBL" id="SEM05622.1"/>
    </source>
</evidence>
<evidence type="ECO:0000256" key="3">
    <source>
        <dbReference type="ARBA" id="ARBA00022475"/>
    </source>
</evidence>
<evidence type="ECO:0000256" key="5">
    <source>
        <dbReference type="ARBA" id="ARBA00022989"/>
    </source>
</evidence>
<evidence type="ECO:0000256" key="7">
    <source>
        <dbReference type="SAM" id="Phobius"/>
    </source>
</evidence>
<dbReference type="GO" id="GO:0005886">
    <property type="term" value="C:plasma membrane"/>
    <property type="evidence" value="ECO:0007669"/>
    <property type="project" value="UniProtKB-SubCell"/>
</dbReference>
<feature type="transmembrane region" description="Helical" evidence="7">
    <location>
        <begin position="346"/>
        <end position="365"/>
    </location>
</feature>
<feature type="transmembrane region" description="Helical" evidence="7">
    <location>
        <begin position="147"/>
        <end position="166"/>
    </location>
</feature>
<keyword evidence="10" id="KW-1185">Reference proteome</keyword>
<feature type="domain" description="EccD-like transmembrane" evidence="8">
    <location>
        <begin position="145"/>
        <end position="486"/>
    </location>
</feature>
<sequence length="488" mass="48597">MLTLPRYVVHVTSLAEIPPPQQGALAQAPAALPPLCHVTVVGPRRKADLALPADIPLPHVLPGLLRAMGEVGGEAAAQPGWTLQRLGGEPFDLGQSLGALGVLDGEILYLRPRGVELPPARFDDVADVVATGVREGNGKWEGRHTRAVGGGAACGLLVAGAAALAFGGLTPVVTAVVAAALALLLVGVGAALSRAVGDSGTGALIGYAAMPYAFLAGLLAPAAGGGSAAVGAPQLLGALACTALVATLGGTAVADGVPGFLGAAIASMAGAVSAAVVMVTGAPPAGVAAAAVALVMAFGPVVPVLSFRLARVPLPSMPTTAEELRGDNQQLDSVSVLERTEAARRYATGMVVAMCLVGVTAHALLIADGRWIAAVMSAVLAFAQLMRARVFQGVGQRLWLLLTGLGGLGALAVAVGVAVGGVTSVAVVLGLLWTAMIVVGLGVWLPTGRPSPFWGRAADIVEWLLIAALVPLALGALDVYAWVRGLAG</sequence>
<feature type="transmembrane region" description="Helical" evidence="7">
    <location>
        <begin position="235"/>
        <end position="253"/>
    </location>
</feature>
<keyword evidence="6 7" id="KW-0472">Membrane</keyword>